<dbReference type="EMBL" id="KN823120">
    <property type="protein sequence ID" value="KIO22038.1"/>
    <property type="molecule type" value="Genomic_DNA"/>
</dbReference>
<reference evidence="6 7" key="1">
    <citation type="submission" date="2014-04" db="EMBL/GenBank/DDBJ databases">
        <authorList>
            <consortium name="DOE Joint Genome Institute"/>
            <person name="Kuo A."/>
            <person name="Girlanda M."/>
            <person name="Perotto S."/>
            <person name="Kohler A."/>
            <person name="Nagy L.G."/>
            <person name="Floudas D."/>
            <person name="Copeland A."/>
            <person name="Barry K.W."/>
            <person name="Cichocki N."/>
            <person name="Veneault-Fourrey C."/>
            <person name="LaButti K."/>
            <person name="Lindquist E.A."/>
            <person name="Lipzen A."/>
            <person name="Lundell T."/>
            <person name="Morin E."/>
            <person name="Murat C."/>
            <person name="Sun H."/>
            <person name="Tunlid A."/>
            <person name="Henrissat B."/>
            <person name="Grigoriev I.V."/>
            <person name="Hibbett D.S."/>
            <person name="Martin F."/>
            <person name="Nordberg H.P."/>
            <person name="Cantor M.N."/>
            <person name="Hua S.X."/>
        </authorList>
    </citation>
    <scope>NUCLEOTIDE SEQUENCE [LARGE SCALE GENOMIC DNA]</scope>
    <source>
        <strain evidence="6 7">MUT 4182</strain>
    </source>
</reference>
<comment type="similarity">
    <text evidence="2">Belongs to the CWC15 family.</text>
</comment>
<dbReference type="PANTHER" id="PTHR12718:SF2">
    <property type="entry name" value="SPLICEOSOME-ASSOCIATED PROTEIN CWC15 HOMOLOG"/>
    <property type="match status" value="1"/>
</dbReference>
<dbReference type="AlphaFoldDB" id="A0A0C3KKU2"/>
<keyword evidence="7" id="KW-1185">Reference proteome</keyword>
<keyword evidence="3" id="KW-0507">mRNA processing</keyword>
<dbReference type="Proteomes" id="UP000054248">
    <property type="component" value="Unassembled WGS sequence"/>
</dbReference>
<protein>
    <recommendedName>
        <fullName evidence="8">Cwf15/Cwc15 cell cycle control protein</fullName>
    </recommendedName>
</protein>
<evidence type="ECO:0000256" key="5">
    <source>
        <dbReference type="SAM" id="MobiDB-lite"/>
    </source>
</evidence>
<dbReference type="Pfam" id="PF04889">
    <property type="entry name" value="Cwf_Cwc_15"/>
    <property type="match status" value="1"/>
</dbReference>
<dbReference type="InterPro" id="IPR006973">
    <property type="entry name" value="Cwf_Cwc_15"/>
</dbReference>
<evidence type="ECO:0000313" key="7">
    <source>
        <dbReference type="Proteomes" id="UP000054248"/>
    </source>
</evidence>
<evidence type="ECO:0008006" key="8">
    <source>
        <dbReference type="Google" id="ProtNLM"/>
    </source>
</evidence>
<dbReference type="GO" id="GO:0045292">
    <property type="term" value="P:mRNA cis splicing, via spliceosome"/>
    <property type="evidence" value="ECO:0007669"/>
    <property type="project" value="TreeGrafter"/>
</dbReference>
<feature type="compositionally biased region" description="Acidic residues" evidence="5">
    <location>
        <begin position="119"/>
        <end position="145"/>
    </location>
</feature>
<dbReference type="HOGENOM" id="CLU_068312_0_0_1"/>
<dbReference type="STRING" id="1051891.A0A0C3KKU2"/>
<evidence type="ECO:0000256" key="3">
    <source>
        <dbReference type="ARBA" id="ARBA00022664"/>
    </source>
</evidence>
<proteinExistence type="inferred from homology"/>
<dbReference type="GO" id="GO:0003723">
    <property type="term" value="F:RNA binding"/>
    <property type="evidence" value="ECO:0007669"/>
    <property type="project" value="TreeGrafter"/>
</dbReference>
<evidence type="ECO:0000313" key="6">
    <source>
        <dbReference type="EMBL" id="KIO22038.1"/>
    </source>
</evidence>
<sequence>MSTAHRPTWDPAQAKEVKSGSRQFSARDIASHTKLKFRQSGQSSSSEVSRRDLRAELLVAEAEAREKKRKAEGRPLDAPSSKAIEGSSKGKGKEVDNEGSDEETNKRRKLLQEAIALDKDDDDSEEDKDDDEDDSDEDDEEDDTAELLRELEKIKRERAEEKARQEQEQNAKSQRDREEEIALGNPLLNLAAALGQSTPGGASVASTTGGFTVKKRWDDDVIFKNQAMGSNDRSSGQFVNDLLRTEFHKKFMAKFIK</sequence>
<evidence type="ECO:0000256" key="4">
    <source>
        <dbReference type="ARBA" id="ARBA00023187"/>
    </source>
</evidence>
<accession>A0A0C3KKU2</accession>
<keyword evidence="4" id="KW-0508">mRNA splicing</keyword>
<gene>
    <name evidence="6" type="ORF">M407DRAFT_245299</name>
</gene>
<feature type="region of interest" description="Disordered" evidence="5">
    <location>
        <begin position="64"/>
        <end position="178"/>
    </location>
</feature>
<feature type="compositionally biased region" description="Low complexity" evidence="5">
    <location>
        <begin position="38"/>
        <end position="47"/>
    </location>
</feature>
<feature type="region of interest" description="Disordered" evidence="5">
    <location>
        <begin position="1"/>
        <end position="52"/>
    </location>
</feature>
<dbReference type="GO" id="GO:0071013">
    <property type="term" value="C:catalytic step 2 spliceosome"/>
    <property type="evidence" value="ECO:0007669"/>
    <property type="project" value="TreeGrafter"/>
</dbReference>
<evidence type="ECO:0000256" key="1">
    <source>
        <dbReference type="ARBA" id="ARBA00003777"/>
    </source>
</evidence>
<dbReference type="OrthoDB" id="30179at2759"/>
<comment type="function">
    <text evidence="1">Involved in pre-mRNA splicing.</text>
</comment>
<organism evidence="6 7">
    <name type="scientific">Tulasnella calospora MUT 4182</name>
    <dbReference type="NCBI Taxonomy" id="1051891"/>
    <lineage>
        <taxon>Eukaryota</taxon>
        <taxon>Fungi</taxon>
        <taxon>Dikarya</taxon>
        <taxon>Basidiomycota</taxon>
        <taxon>Agaricomycotina</taxon>
        <taxon>Agaricomycetes</taxon>
        <taxon>Cantharellales</taxon>
        <taxon>Tulasnellaceae</taxon>
        <taxon>Tulasnella</taxon>
    </lineage>
</organism>
<dbReference type="PANTHER" id="PTHR12718">
    <property type="entry name" value="CELL CYCLE CONTROL PROTEIN CWF15"/>
    <property type="match status" value="1"/>
</dbReference>
<feature type="compositionally biased region" description="Basic and acidic residues" evidence="5">
    <location>
        <begin position="146"/>
        <end position="178"/>
    </location>
</feature>
<name>A0A0C3KKU2_9AGAM</name>
<evidence type="ECO:0000256" key="2">
    <source>
        <dbReference type="ARBA" id="ARBA00006644"/>
    </source>
</evidence>
<reference evidence="7" key="2">
    <citation type="submission" date="2015-01" db="EMBL/GenBank/DDBJ databases">
        <title>Evolutionary Origins and Diversification of the Mycorrhizal Mutualists.</title>
        <authorList>
            <consortium name="DOE Joint Genome Institute"/>
            <consortium name="Mycorrhizal Genomics Consortium"/>
            <person name="Kohler A."/>
            <person name="Kuo A."/>
            <person name="Nagy L.G."/>
            <person name="Floudas D."/>
            <person name="Copeland A."/>
            <person name="Barry K.W."/>
            <person name="Cichocki N."/>
            <person name="Veneault-Fourrey C."/>
            <person name="LaButti K."/>
            <person name="Lindquist E.A."/>
            <person name="Lipzen A."/>
            <person name="Lundell T."/>
            <person name="Morin E."/>
            <person name="Murat C."/>
            <person name="Riley R."/>
            <person name="Ohm R."/>
            <person name="Sun H."/>
            <person name="Tunlid A."/>
            <person name="Henrissat B."/>
            <person name="Grigoriev I.V."/>
            <person name="Hibbett D.S."/>
            <person name="Martin F."/>
        </authorList>
    </citation>
    <scope>NUCLEOTIDE SEQUENCE [LARGE SCALE GENOMIC DNA]</scope>
    <source>
        <strain evidence="7">MUT 4182</strain>
    </source>
</reference>